<dbReference type="SUPFAM" id="SSF81321">
    <property type="entry name" value="Family A G protein-coupled receptor-like"/>
    <property type="match status" value="1"/>
</dbReference>
<feature type="transmembrane region" description="Helical" evidence="3">
    <location>
        <begin position="316"/>
        <end position="341"/>
    </location>
</feature>
<feature type="region of interest" description="Disordered" evidence="2">
    <location>
        <begin position="639"/>
        <end position="672"/>
    </location>
</feature>
<name>F0YCA0_AURAN</name>
<dbReference type="Gene3D" id="1.20.1070.10">
    <property type="entry name" value="Rhodopsin 7-helix transmembrane proteins"/>
    <property type="match status" value="1"/>
</dbReference>
<dbReference type="InterPro" id="IPR012340">
    <property type="entry name" value="NA-bd_OB-fold"/>
</dbReference>
<evidence type="ECO:0000259" key="4">
    <source>
        <dbReference type="PROSITE" id="PS51857"/>
    </source>
</evidence>
<feature type="compositionally biased region" description="Polar residues" evidence="2">
    <location>
        <begin position="1014"/>
        <end position="1023"/>
    </location>
</feature>
<dbReference type="InterPro" id="IPR011990">
    <property type="entry name" value="TPR-like_helical_dom_sf"/>
</dbReference>
<dbReference type="SUPFAM" id="SSF48452">
    <property type="entry name" value="TPR-like"/>
    <property type="match status" value="1"/>
</dbReference>
<dbReference type="SMART" id="SM00357">
    <property type="entry name" value="CSP"/>
    <property type="match status" value="2"/>
</dbReference>
<dbReference type="GO" id="GO:0005737">
    <property type="term" value="C:cytoplasm"/>
    <property type="evidence" value="ECO:0007669"/>
    <property type="project" value="TreeGrafter"/>
</dbReference>
<proteinExistence type="predicted"/>
<dbReference type="GO" id="GO:0043488">
    <property type="term" value="P:regulation of mRNA stability"/>
    <property type="evidence" value="ECO:0007669"/>
    <property type="project" value="TreeGrafter"/>
</dbReference>
<feature type="compositionally biased region" description="Pro residues" evidence="2">
    <location>
        <begin position="769"/>
        <end position="779"/>
    </location>
</feature>
<evidence type="ECO:0000313" key="6">
    <source>
        <dbReference type="Proteomes" id="UP000002729"/>
    </source>
</evidence>
<dbReference type="CDD" id="cd04458">
    <property type="entry name" value="CSP_CDS"/>
    <property type="match status" value="2"/>
</dbReference>
<dbReference type="InterPro" id="IPR011129">
    <property type="entry name" value="CSD"/>
</dbReference>
<dbReference type="EMBL" id="GL833131">
    <property type="protein sequence ID" value="EGB07260.1"/>
    <property type="molecule type" value="Genomic_DNA"/>
</dbReference>
<dbReference type="PROSITE" id="PS00352">
    <property type="entry name" value="CSD_1"/>
    <property type="match status" value="1"/>
</dbReference>
<dbReference type="Pfam" id="PF00313">
    <property type="entry name" value="CSD"/>
    <property type="match status" value="1"/>
</dbReference>
<feature type="region of interest" description="Disordered" evidence="2">
    <location>
        <begin position="753"/>
        <end position="782"/>
    </location>
</feature>
<feature type="compositionally biased region" description="Low complexity" evidence="2">
    <location>
        <begin position="828"/>
        <end position="853"/>
    </location>
</feature>
<gene>
    <name evidence="5" type="ORF">AURANDRAFT_64934</name>
</gene>
<dbReference type="Gene3D" id="1.25.40.10">
    <property type="entry name" value="Tetratricopeptide repeat domain"/>
    <property type="match status" value="1"/>
</dbReference>
<feature type="transmembrane region" description="Helical" evidence="3">
    <location>
        <begin position="278"/>
        <end position="296"/>
    </location>
</feature>
<dbReference type="KEGG" id="aaf:AURANDRAFT_64934"/>
<keyword evidence="3" id="KW-1133">Transmembrane helix</keyword>
<dbReference type="Gene3D" id="2.40.50.140">
    <property type="entry name" value="Nucleic acid-binding proteins"/>
    <property type="match status" value="2"/>
</dbReference>
<feature type="domain" description="CSD" evidence="4">
    <location>
        <begin position="674"/>
        <end position="747"/>
    </location>
</feature>
<evidence type="ECO:0000256" key="3">
    <source>
        <dbReference type="SAM" id="Phobius"/>
    </source>
</evidence>
<keyword evidence="3" id="KW-0812">Transmembrane</keyword>
<dbReference type="SUPFAM" id="SSF50249">
    <property type="entry name" value="Nucleic acid-binding proteins"/>
    <property type="match status" value="2"/>
</dbReference>
<keyword evidence="1" id="KW-0597">Phosphoprotein</keyword>
<dbReference type="Gene3D" id="1.10.150.50">
    <property type="entry name" value="Transcription Factor, Ets-1"/>
    <property type="match status" value="1"/>
</dbReference>
<feature type="domain" description="CSD" evidence="4">
    <location>
        <begin position="575"/>
        <end position="635"/>
    </location>
</feature>
<evidence type="ECO:0000256" key="2">
    <source>
        <dbReference type="SAM" id="MobiDB-lite"/>
    </source>
</evidence>
<dbReference type="GeneID" id="20225085"/>
<feature type="region of interest" description="Disordered" evidence="2">
    <location>
        <begin position="977"/>
        <end position="1057"/>
    </location>
</feature>
<feature type="compositionally biased region" description="Basic and acidic residues" evidence="2">
    <location>
        <begin position="645"/>
        <end position="657"/>
    </location>
</feature>
<dbReference type="PROSITE" id="PS51857">
    <property type="entry name" value="CSD_2"/>
    <property type="match status" value="2"/>
</dbReference>
<feature type="compositionally biased region" description="Low complexity" evidence="2">
    <location>
        <begin position="986"/>
        <end position="1013"/>
    </location>
</feature>
<protein>
    <recommendedName>
        <fullName evidence="4">CSD domain-containing protein</fullName>
    </recommendedName>
</protein>
<dbReference type="InterPro" id="IPR002059">
    <property type="entry name" value="CSP_DNA-bd"/>
</dbReference>
<feature type="transmembrane region" description="Helical" evidence="3">
    <location>
        <begin position="495"/>
        <end position="516"/>
    </location>
</feature>
<dbReference type="InParanoid" id="F0YCA0"/>
<dbReference type="Proteomes" id="UP000002729">
    <property type="component" value="Unassembled WGS sequence"/>
</dbReference>
<feature type="region of interest" description="Disordered" evidence="2">
    <location>
        <begin position="816"/>
        <end position="913"/>
    </location>
</feature>
<dbReference type="eggNOG" id="ENOG502T1QU">
    <property type="taxonomic scope" value="Eukaryota"/>
</dbReference>
<evidence type="ECO:0000256" key="1">
    <source>
        <dbReference type="ARBA" id="ARBA00022553"/>
    </source>
</evidence>
<organism evidence="6">
    <name type="scientific">Aureococcus anophagefferens</name>
    <name type="common">Harmful bloom alga</name>
    <dbReference type="NCBI Taxonomy" id="44056"/>
    <lineage>
        <taxon>Eukaryota</taxon>
        <taxon>Sar</taxon>
        <taxon>Stramenopiles</taxon>
        <taxon>Ochrophyta</taxon>
        <taxon>Pelagophyceae</taxon>
        <taxon>Pelagomonadales</taxon>
        <taxon>Pelagomonadaceae</taxon>
        <taxon>Aureococcus</taxon>
    </lineage>
</organism>
<dbReference type="OrthoDB" id="448492at2759"/>
<dbReference type="CDD" id="cd09487">
    <property type="entry name" value="SAM_superfamily"/>
    <property type="match status" value="1"/>
</dbReference>
<dbReference type="AlphaFoldDB" id="F0YCA0"/>
<dbReference type="InterPro" id="IPR052069">
    <property type="entry name" value="Ca-reg_mRNA-binding_domain"/>
</dbReference>
<dbReference type="InterPro" id="IPR054590">
    <property type="entry name" value="EPH_SAM"/>
</dbReference>
<feature type="transmembrane region" description="Helical" evidence="3">
    <location>
        <begin position="246"/>
        <end position="266"/>
    </location>
</feature>
<dbReference type="Pfam" id="PF22993">
    <property type="entry name" value="SAM_EPH"/>
    <property type="match status" value="1"/>
</dbReference>
<evidence type="ECO:0000313" key="5">
    <source>
        <dbReference type="EMBL" id="EGB07260.1"/>
    </source>
</evidence>
<dbReference type="InterPro" id="IPR019844">
    <property type="entry name" value="CSD_CS"/>
</dbReference>
<dbReference type="RefSeq" id="XP_009037893.1">
    <property type="nucleotide sequence ID" value="XM_009039645.1"/>
</dbReference>
<dbReference type="SUPFAM" id="SSF47769">
    <property type="entry name" value="SAM/Pointed domain"/>
    <property type="match status" value="1"/>
</dbReference>
<dbReference type="PANTHER" id="PTHR12962">
    <property type="entry name" value="CALCIUM-REGULATED HEAT STABLE PROTEIN CRHSP-24-RELATED"/>
    <property type="match status" value="1"/>
</dbReference>
<feature type="region of interest" description="Disordered" evidence="2">
    <location>
        <begin position="49"/>
        <end position="90"/>
    </location>
</feature>
<reference evidence="5 6" key="1">
    <citation type="journal article" date="2011" name="Proc. Natl. Acad. Sci. U.S.A.">
        <title>Niche of harmful alga Aureococcus anophagefferens revealed through ecogenomics.</title>
        <authorList>
            <person name="Gobler C.J."/>
            <person name="Berry D.L."/>
            <person name="Dyhrman S.T."/>
            <person name="Wilhelm S.W."/>
            <person name="Salamov A."/>
            <person name="Lobanov A.V."/>
            <person name="Zhang Y."/>
            <person name="Collier J.L."/>
            <person name="Wurch L.L."/>
            <person name="Kustka A.B."/>
            <person name="Dill B.D."/>
            <person name="Shah M."/>
            <person name="VerBerkmoes N.C."/>
            <person name="Kuo A."/>
            <person name="Terry A."/>
            <person name="Pangilinan J."/>
            <person name="Lindquist E.A."/>
            <person name="Lucas S."/>
            <person name="Paulsen I.T."/>
            <person name="Hattenrath-Lehmann T.K."/>
            <person name="Talmage S.C."/>
            <person name="Walker E.A."/>
            <person name="Koch F."/>
            <person name="Burson A.M."/>
            <person name="Marcoval M.A."/>
            <person name="Tang Y.Z."/>
            <person name="Lecleir G.R."/>
            <person name="Coyne K.J."/>
            <person name="Berg G.M."/>
            <person name="Bertrand E.M."/>
            <person name="Saito M.A."/>
            <person name="Gladyshev V.N."/>
            <person name="Grigoriev I.V."/>
        </authorList>
    </citation>
    <scope>NUCLEOTIDE SEQUENCE [LARGE SCALE GENOMIC DNA]</scope>
    <source>
        <strain evidence="6">CCMP 1984</strain>
    </source>
</reference>
<dbReference type="InterPro" id="IPR013761">
    <property type="entry name" value="SAM/pointed_sf"/>
</dbReference>
<keyword evidence="6" id="KW-1185">Reference proteome</keyword>
<accession>F0YCA0</accession>
<dbReference type="PANTHER" id="PTHR12962:SF1">
    <property type="entry name" value="COLD SHOCK DOMAIN-CONTAINING PROTEIN CG9705"/>
    <property type="match status" value="1"/>
</dbReference>
<dbReference type="GO" id="GO:0003730">
    <property type="term" value="F:mRNA 3'-UTR binding"/>
    <property type="evidence" value="ECO:0007669"/>
    <property type="project" value="TreeGrafter"/>
</dbReference>
<feature type="compositionally biased region" description="Low complexity" evidence="2">
    <location>
        <begin position="662"/>
        <end position="672"/>
    </location>
</feature>
<keyword evidence="3" id="KW-0472">Membrane</keyword>
<sequence length="1057" mass="108307">MVVPPALDEDVEALRLKLEAVGSGAPAGGCTPAHLKALAAAARGAAARLEEDEIRARRAPAPAPASPASPATPAKKPARADSDSDSDEGEAAPLDADLVATLRAEGAARFKDKAYGDAAKAWGKAAKHLKAARQPDAKLSAKLLSNLAAAQLAEDKFVAAAHNAAESVAADVCWWKGHWYRGQALLKMARNKPPSLAMSERLEQAIAAFKACRKAPSLPEAKRSDVDAELKSAEALMMHMTSTAPMLAPFAFATVAWNAALAYAAVAPRPRLSRAAACALSPAVCVAYLLLAQLALGGGACFGGDGGVADDDAEAAATVPCALFAALFAQSLAQLGVAGAATRRRRAAPKAAWPCAGVQALTLAYYGLERGGLARAARAAPLGAGLPAVLALYCVERDVAEGLGKRARAAAAAVPDGPARRARVAALRCAQAMCWASFAGDHVPGAARAGPAASCAAFYGLLRWGVAAPLGRARAAAEGAGDGALAGRIAHMRTFFVAAWHLFPAVWFAGALGLVSEARVRLGFVGCDVLAKFLPAAIYVSLAVDPYHTMLSKRSDVVVDAELKSAEALMMHMTSCAGTVLWFSKSHGFIKPDDGGEDIFVHGSDIFQKYANDGDRVLYDVGTLKGRPKAVAVEIVDGGAKARKPKADKPGKADKPARRAKPAAAAAAPAGGPRYRGVCKWFNSKNMHGFITPSESHALDPGETDVFCYAEDLAPGTTHADMTTGDPVEYGLGTTKSGRVKAVDVARLDAKVRARPPKPPAKARGAAPAAPPAPPPTPPSLDADARAALAALEPATRAKILEKLAGETSVRNPSAYVSKAARNHQPVRDPGAYGARPAPRGPRSAPPRAAAPRAAPPAARPAMRPEALARAESDQLARALAESAAEYEAQQRANASEREFEAAFDDGAPPDPAPDALDAFLRAVGMGQYAPNLRAEEIETVEDLALLSADDLVEAGFPRDDAAILARVVAGRWSKRSMQASSSLKPSVRASPAPPASGAARSSPSSSVSLSGAMQGTSGSSLTDPGDAGSSGASAAAGGGAAAAPAPPAAGPSVREK</sequence>